<dbReference type="PANTHER" id="PTHR33646">
    <property type="entry name" value="GB|AAF00631.1"/>
    <property type="match status" value="1"/>
</dbReference>
<dbReference type="Gramene" id="ERN20396">
    <property type="protein sequence ID" value="ERN20396"/>
    <property type="gene ID" value="AMTR_s00068p00073260"/>
</dbReference>
<gene>
    <name evidence="3" type="ORF">AMTR_s00068p00073260</name>
</gene>
<keyword evidence="1" id="KW-0472">Membrane</keyword>
<organism evidence="3 4">
    <name type="scientific">Amborella trichopoda</name>
    <dbReference type="NCBI Taxonomy" id="13333"/>
    <lineage>
        <taxon>Eukaryota</taxon>
        <taxon>Viridiplantae</taxon>
        <taxon>Streptophyta</taxon>
        <taxon>Embryophyta</taxon>
        <taxon>Tracheophyta</taxon>
        <taxon>Spermatophyta</taxon>
        <taxon>Magnoliopsida</taxon>
        <taxon>Amborellales</taxon>
        <taxon>Amborellaceae</taxon>
        <taxon>Amborella</taxon>
    </lineage>
</organism>
<dbReference type="STRING" id="13333.U5D460"/>
<keyword evidence="1" id="KW-0812">Transmembrane</keyword>
<feature type="transmembrane region" description="Helical" evidence="1">
    <location>
        <begin position="204"/>
        <end position="225"/>
    </location>
</feature>
<dbReference type="Pfam" id="PF20705">
    <property type="entry name" value="DUF6821"/>
    <property type="match status" value="1"/>
</dbReference>
<proteinExistence type="predicted"/>
<dbReference type="HOGENOM" id="CLU_1079074_0_0_1"/>
<dbReference type="OrthoDB" id="766965at2759"/>
<reference evidence="4" key="1">
    <citation type="journal article" date="2013" name="Science">
        <title>The Amborella genome and the evolution of flowering plants.</title>
        <authorList>
            <consortium name="Amborella Genome Project"/>
        </authorList>
    </citation>
    <scope>NUCLEOTIDE SEQUENCE [LARGE SCALE GENOMIC DNA]</scope>
</reference>
<dbReference type="EMBL" id="KI392059">
    <property type="protein sequence ID" value="ERN20396.1"/>
    <property type="molecule type" value="Genomic_DNA"/>
</dbReference>
<dbReference type="PANTHER" id="PTHR33646:SF2">
    <property type="entry name" value="F20H23.8 PROTEIN"/>
    <property type="match status" value="1"/>
</dbReference>
<evidence type="ECO:0000313" key="3">
    <source>
        <dbReference type="EMBL" id="ERN20396.1"/>
    </source>
</evidence>
<evidence type="ECO:0000313" key="4">
    <source>
        <dbReference type="Proteomes" id="UP000017836"/>
    </source>
</evidence>
<evidence type="ECO:0000259" key="2">
    <source>
        <dbReference type="Pfam" id="PF20705"/>
    </source>
</evidence>
<dbReference type="InterPro" id="IPR049224">
    <property type="entry name" value="DUF6821"/>
</dbReference>
<evidence type="ECO:0000256" key="1">
    <source>
        <dbReference type="SAM" id="Phobius"/>
    </source>
</evidence>
<protein>
    <recommendedName>
        <fullName evidence="2">DUF6821 domain-containing protein</fullName>
    </recommendedName>
</protein>
<dbReference type="InterPro" id="IPR045883">
    <property type="entry name" value="At4g13530-like"/>
</dbReference>
<keyword evidence="4" id="KW-1185">Reference proteome</keyword>
<accession>U5D460</accession>
<name>U5D460_AMBTC</name>
<dbReference type="KEGG" id="atr:18448812"/>
<dbReference type="eggNOG" id="ENOG502RYG5">
    <property type="taxonomic scope" value="Eukaryota"/>
</dbReference>
<dbReference type="Proteomes" id="UP000017836">
    <property type="component" value="Unassembled WGS sequence"/>
</dbReference>
<feature type="domain" description="DUF6821" evidence="2">
    <location>
        <begin position="120"/>
        <end position="286"/>
    </location>
</feature>
<sequence>MEFVTDEIDLQDWEILSEEDGSFQSKDLSQQLSFSHGGRLDVNYFVCPIHSPRLRQIREEKPPPLYLAEKENRIVGSVVEKDPPLDLAEPTPQTVPVTEVKLCTGPPVFSLENLDREGSDLISQVFLKKMEEPKFVDTTSMDGHRSIDPIAEENQRKADGLVERERKRIGREASDPIGEEKGDLGRERKTIGWDGCVNIWRWRITGIGTLCSLGMAAATISIIIFGRQKHKQHHQNHKLRFHIYAEDKGFKRMVEQATRLNDAISAVRGAPLNRAQITFGGCYDGI</sequence>
<dbReference type="AlphaFoldDB" id="U5D460"/>
<keyword evidence="1" id="KW-1133">Transmembrane helix</keyword>